<evidence type="ECO:0000313" key="2">
    <source>
        <dbReference type="EMBL" id="MBA0879898.1"/>
    </source>
</evidence>
<evidence type="ECO:0000313" key="3">
    <source>
        <dbReference type="Proteomes" id="UP000593576"/>
    </source>
</evidence>
<comment type="caution">
    <text evidence="2">The sequence shown here is derived from an EMBL/GenBank/DDBJ whole genome shotgun (WGS) entry which is preliminary data.</text>
</comment>
<accession>A0A7J9N9J8</accession>
<proteinExistence type="predicted"/>
<reference evidence="2 3" key="1">
    <citation type="journal article" date="2019" name="Genome Biol. Evol.">
        <title>Insights into the evolution of the New World diploid cottons (Gossypium, subgenus Houzingenia) based on genome sequencing.</title>
        <authorList>
            <person name="Grover C.E."/>
            <person name="Arick M.A. 2nd"/>
            <person name="Thrash A."/>
            <person name="Conover J.L."/>
            <person name="Sanders W.S."/>
            <person name="Peterson D.G."/>
            <person name="Frelichowski J.E."/>
            <person name="Scheffler J.A."/>
            <person name="Scheffler B.E."/>
            <person name="Wendel J.F."/>
        </authorList>
    </citation>
    <scope>NUCLEOTIDE SEQUENCE [LARGE SCALE GENOMIC DNA]</scope>
    <source>
        <strain evidence="2">1</strain>
        <tissue evidence="2">Leaf</tissue>
    </source>
</reference>
<name>A0A7J9N9J8_GOSSC</name>
<keyword evidence="1" id="KW-0175">Coiled coil</keyword>
<feature type="coiled-coil region" evidence="1">
    <location>
        <begin position="1"/>
        <end position="43"/>
    </location>
</feature>
<dbReference type="OrthoDB" id="10469137at2759"/>
<keyword evidence="3" id="KW-1185">Reference proteome</keyword>
<sequence>MDQRLERLEQLQKDMQDQMQEKLTKMEQDMEESQRDLLSHLKQLLAGGHDKGKSLVVNSGDDHEDLAYPPGFAPTNIQAQPEMYPQKVHVTIRSQYQ</sequence>
<evidence type="ECO:0000256" key="1">
    <source>
        <dbReference type="SAM" id="Coils"/>
    </source>
</evidence>
<protein>
    <submittedName>
        <fullName evidence="2">Uncharacterized protein</fullName>
    </submittedName>
</protein>
<dbReference type="AlphaFoldDB" id="A0A7J9N9J8"/>
<organism evidence="2 3">
    <name type="scientific">Gossypium schwendimanii</name>
    <name type="common">Cotton</name>
    <dbReference type="NCBI Taxonomy" id="34291"/>
    <lineage>
        <taxon>Eukaryota</taxon>
        <taxon>Viridiplantae</taxon>
        <taxon>Streptophyta</taxon>
        <taxon>Embryophyta</taxon>
        <taxon>Tracheophyta</taxon>
        <taxon>Spermatophyta</taxon>
        <taxon>Magnoliopsida</taxon>
        <taxon>eudicotyledons</taxon>
        <taxon>Gunneridae</taxon>
        <taxon>Pentapetalae</taxon>
        <taxon>rosids</taxon>
        <taxon>malvids</taxon>
        <taxon>Malvales</taxon>
        <taxon>Malvaceae</taxon>
        <taxon>Malvoideae</taxon>
        <taxon>Gossypium</taxon>
    </lineage>
</organism>
<dbReference type="EMBL" id="JABFAF010276544">
    <property type="protein sequence ID" value="MBA0879898.1"/>
    <property type="molecule type" value="Genomic_DNA"/>
</dbReference>
<feature type="non-terminal residue" evidence="2">
    <location>
        <position position="97"/>
    </location>
</feature>
<gene>
    <name evidence="2" type="ORF">Goshw_012719</name>
</gene>
<dbReference type="Proteomes" id="UP000593576">
    <property type="component" value="Unassembled WGS sequence"/>
</dbReference>